<evidence type="ECO:0000256" key="1">
    <source>
        <dbReference type="SAM" id="MobiDB-lite"/>
    </source>
</evidence>
<reference evidence="2" key="2">
    <citation type="journal article" date="2014" name="BMC Genomics">
        <title>A genomic perspective to assessing quality of mass-reared SIT flies used in Mediterranean fruit fly (Ceratitis capitata) eradication in California.</title>
        <authorList>
            <person name="Calla B."/>
            <person name="Hall B."/>
            <person name="Hou S."/>
            <person name="Geib S.M."/>
        </authorList>
    </citation>
    <scope>NUCLEOTIDE SEQUENCE</scope>
</reference>
<protein>
    <submittedName>
        <fullName evidence="2">Uncharacterized protein</fullName>
    </submittedName>
</protein>
<proteinExistence type="evidence at transcript level"/>
<name>W8BUY4_CERCA</name>
<reference evidence="2" key="1">
    <citation type="submission" date="2013-07" db="EMBL/GenBank/DDBJ databases">
        <authorList>
            <person name="Geib S."/>
        </authorList>
    </citation>
    <scope>NUCLEOTIDE SEQUENCE</scope>
</reference>
<dbReference type="SUPFAM" id="SSF74924">
    <property type="entry name" value="Cap-Gly domain"/>
    <property type="match status" value="1"/>
</dbReference>
<dbReference type="InterPro" id="IPR036859">
    <property type="entry name" value="CAP-Gly_dom_sf"/>
</dbReference>
<accession>W8BUY4</accession>
<sequence>MSTKYAILAQTTRLQYTPPTCELENQTTDKQNFTVAAGTLIKVAGEQQTSLAATQVYVYDTVLREPNTTRIYECAPESLLPVSDNLWPFIVSIPEPNRRLQLLKDTDRCNWLNHIMPGDVISVPGRSFDRDDIIRYDCIVCYIGPVPEIHPVGYFFGLELMDDITSPQAADVPFTKKYFECEDENALFITADRIIPTPPFQNEDSSPENGTEANEANGNEWSFTTFIFNTVESIRASLPI</sequence>
<dbReference type="EMBL" id="GAMC01009445">
    <property type="protein sequence ID" value="JAB97110.1"/>
    <property type="molecule type" value="mRNA"/>
</dbReference>
<dbReference type="AlphaFoldDB" id="W8BUY4"/>
<dbReference type="EMBL" id="GAMC01009449">
    <property type="protein sequence ID" value="JAB97106.1"/>
    <property type="molecule type" value="mRNA"/>
</dbReference>
<organism evidence="2">
    <name type="scientific">Ceratitis capitata</name>
    <name type="common">Mediterranean fruit fly</name>
    <name type="synonym">Tephritis capitata</name>
    <dbReference type="NCBI Taxonomy" id="7213"/>
    <lineage>
        <taxon>Eukaryota</taxon>
        <taxon>Metazoa</taxon>
        <taxon>Ecdysozoa</taxon>
        <taxon>Arthropoda</taxon>
        <taxon>Hexapoda</taxon>
        <taxon>Insecta</taxon>
        <taxon>Pterygota</taxon>
        <taxon>Neoptera</taxon>
        <taxon>Endopterygota</taxon>
        <taxon>Diptera</taxon>
        <taxon>Brachycera</taxon>
        <taxon>Muscomorpha</taxon>
        <taxon>Tephritoidea</taxon>
        <taxon>Tephritidae</taxon>
        <taxon>Ceratitis</taxon>
        <taxon>Ceratitis</taxon>
    </lineage>
</organism>
<feature type="region of interest" description="Disordered" evidence="1">
    <location>
        <begin position="196"/>
        <end position="216"/>
    </location>
</feature>
<dbReference type="Gene3D" id="2.30.30.190">
    <property type="entry name" value="CAP Gly-rich-like domain"/>
    <property type="match status" value="1"/>
</dbReference>
<dbReference type="EMBL" id="GAMC01009442">
    <property type="protein sequence ID" value="JAB97113.1"/>
    <property type="molecule type" value="mRNA"/>
</dbReference>
<dbReference type="OrthoDB" id="8048380at2759"/>
<evidence type="ECO:0000313" key="2">
    <source>
        <dbReference type="EMBL" id="JAB97106.1"/>
    </source>
</evidence>